<evidence type="ECO:0000313" key="7">
    <source>
        <dbReference type="EMBL" id="QDZ06815.1"/>
    </source>
</evidence>
<dbReference type="Gene3D" id="3.30.470.30">
    <property type="entry name" value="DNA ligase/mRNA capping enzyme"/>
    <property type="match status" value="1"/>
</dbReference>
<accession>A0A5B8LGB8</accession>
<dbReference type="GO" id="GO:0006281">
    <property type="term" value="P:DNA repair"/>
    <property type="evidence" value="ECO:0007669"/>
    <property type="project" value="InterPro"/>
</dbReference>
<name>A0A5B8LGB8_9SPHN</name>
<dbReference type="Pfam" id="PF04679">
    <property type="entry name" value="DNA_ligase_A_C"/>
    <property type="match status" value="1"/>
</dbReference>
<dbReference type="EMBL" id="CP042306">
    <property type="protein sequence ID" value="QDZ06815.1"/>
    <property type="molecule type" value="Genomic_DNA"/>
</dbReference>
<dbReference type="GO" id="GO:0006310">
    <property type="term" value="P:DNA recombination"/>
    <property type="evidence" value="ECO:0007669"/>
    <property type="project" value="InterPro"/>
</dbReference>
<dbReference type="Pfam" id="PF01068">
    <property type="entry name" value="DNA_ligase_A_M"/>
    <property type="match status" value="1"/>
</dbReference>
<dbReference type="CDD" id="cd07970">
    <property type="entry name" value="OBF_DNA_ligase_LigC"/>
    <property type="match status" value="1"/>
</dbReference>
<dbReference type="KEGG" id="spai:FPZ24_04420"/>
<evidence type="ECO:0000259" key="5">
    <source>
        <dbReference type="Pfam" id="PF01068"/>
    </source>
</evidence>
<organism evidence="7 8">
    <name type="scientific">Sphingomonas panacisoli</name>
    <dbReference type="NCBI Taxonomy" id="1813879"/>
    <lineage>
        <taxon>Bacteria</taxon>
        <taxon>Pseudomonadati</taxon>
        <taxon>Pseudomonadota</taxon>
        <taxon>Alphaproteobacteria</taxon>
        <taxon>Sphingomonadales</taxon>
        <taxon>Sphingomonadaceae</taxon>
        <taxon>Sphingomonas</taxon>
    </lineage>
</organism>
<dbReference type="EC" id="6.5.1.1" evidence="2"/>
<dbReference type="GO" id="GO:0003910">
    <property type="term" value="F:DNA ligase (ATP) activity"/>
    <property type="evidence" value="ECO:0007669"/>
    <property type="project" value="UniProtKB-EC"/>
</dbReference>
<gene>
    <name evidence="7" type="ORF">FPZ24_04420</name>
</gene>
<dbReference type="InterPro" id="IPR044117">
    <property type="entry name" value="OBF_LigC-like"/>
</dbReference>
<dbReference type="InterPro" id="IPR012309">
    <property type="entry name" value="DNA_ligase_ATP-dep_C"/>
</dbReference>
<protein>
    <recommendedName>
        <fullName evidence="2">DNA ligase (ATP)</fullName>
        <ecNumber evidence="2">6.5.1.1</ecNumber>
    </recommendedName>
</protein>
<proteinExistence type="inferred from homology"/>
<dbReference type="NCBIfam" id="NF006078">
    <property type="entry name" value="PRK08224.1"/>
    <property type="match status" value="1"/>
</dbReference>
<evidence type="ECO:0000313" key="8">
    <source>
        <dbReference type="Proteomes" id="UP000315673"/>
    </source>
</evidence>
<feature type="domain" description="DNA ligase ATP-dependent C-terminal" evidence="6">
    <location>
        <begin position="207"/>
        <end position="306"/>
    </location>
</feature>
<evidence type="ECO:0000256" key="4">
    <source>
        <dbReference type="ARBA" id="ARBA00034003"/>
    </source>
</evidence>
<evidence type="ECO:0000256" key="2">
    <source>
        <dbReference type="ARBA" id="ARBA00012727"/>
    </source>
</evidence>
<reference evidence="7 8" key="1">
    <citation type="submission" date="2019-07" db="EMBL/GenBank/DDBJ databases">
        <title>Full genome sequence of Sphingomonas sp. 4R-6-7(HKS19).</title>
        <authorList>
            <person name="Im W.-T."/>
        </authorList>
    </citation>
    <scope>NUCLEOTIDE SEQUENCE [LARGE SCALE GENOMIC DNA]</scope>
    <source>
        <strain evidence="7 8">HKS19</strain>
    </source>
</reference>
<dbReference type="AlphaFoldDB" id="A0A5B8LGB8"/>
<evidence type="ECO:0000256" key="3">
    <source>
        <dbReference type="ARBA" id="ARBA00022598"/>
    </source>
</evidence>
<dbReference type="PANTHER" id="PTHR45674">
    <property type="entry name" value="DNA LIGASE 1/3 FAMILY MEMBER"/>
    <property type="match status" value="1"/>
</dbReference>
<keyword evidence="3 7" id="KW-0436">Ligase</keyword>
<dbReference type="InterPro" id="IPR012310">
    <property type="entry name" value="DNA_ligase_ATP-dep_cent"/>
</dbReference>
<dbReference type="OrthoDB" id="9770771at2"/>
<dbReference type="InterPro" id="IPR016059">
    <property type="entry name" value="DNA_ligase_ATP-dep_CS"/>
</dbReference>
<dbReference type="InterPro" id="IPR050191">
    <property type="entry name" value="ATP-dep_DNA_ligase"/>
</dbReference>
<dbReference type="PANTHER" id="PTHR45674:SF4">
    <property type="entry name" value="DNA LIGASE 1"/>
    <property type="match status" value="1"/>
</dbReference>
<dbReference type="Proteomes" id="UP000315673">
    <property type="component" value="Chromosome"/>
</dbReference>
<dbReference type="Gene3D" id="2.40.50.140">
    <property type="entry name" value="Nucleic acid-binding proteins"/>
    <property type="match status" value="1"/>
</dbReference>
<dbReference type="GO" id="GO:0005524">
    <property type="term" value="F:ATP binding"/>
    <property type="evidence" value="ECO:0007669"/>
    <property type="project" value="InterPro"/>
</dbReference>
<comment type="catalytic activity">
    <reaction evidence="4">
        <text>ATP + (deoxyribonucleotide)n-3'-hydroxyl + 5'-phospho-(deoxyribonucleotide)m = (deoxyribonucleotide)n+m + AMP + diphosphate.</text>
        <dbReference type="EC" id="6.5.1.1"/>
    </reaction>
</comment>
<sequence>MEAKLVDTLPTEAGWQFEPKWDGFRAIAVRDGADIAIWSKSGKRLDRYFPELVAMLGALRSRRFAVDGEIILPRGDILSFDALQARLHPAASRIARLAKETPAQLMAFDILALDSEVLADRPLSERRLALERFYRANHVSGLLLSPKSEAVADAQAWLAASGGALDGVVAKRLADPYRGGERAMLKKKQLRTADCVVGGFRRHAGGSGVASLLLGLYDDSGKLNHVGFTSAIAAAERGRLADRLTPLIAAPGFTGKAPGGPSRWNSGKESSWESLRPELVVEVIYDQVTGDRFRHGTRLLRWRPDKAPAQCTMDQLVYELRPAELDAVI</sequence>
<dbReference type="InterPro" id="IPR012340">
    <property type="entry name" value="NA-bd_OB-fold"/>
</dbReference>
<comment type="similarity">
    <text evidence="1">Belongs to the ATP-dependent DNA ligase family.</text>
</comment>
<keyword evidence="8" id="KW-1185">Reference proteome</keyword>
<dbReference type="SUPFAM" id="SSF56091">
    <property type="entry name" value="DNA ligase/mRNA capping enzyme, catalytic domain"/>
    <property type="match status" value="1"/>
</dbReference>
<dbReference type="PROSITE" id="PS00697">
    <property type="entry name" value="DNA_LIGASE_A1"/>
    <property type="match status" value="1"/>
</dbReference>
<dbReference type="InterPro" id="IPR044119">
    <property type="entry name" value="Adenylation_LigC-like"/>
</dbReference>
<evidence type="ECO:0000256" key="1">
    <source>
        <dbReference type="ARBA" id="ARBA00007572"/>
    </source>
</evidence>
<feature type="domain" description="ATP-dependent DNA ligase family profile" evidence="5">
    <location>
        <begin position="12"/>
        <end position="188"/>
    </location>
</feature>
<evidence type="ECO:0000259" key="6">
    <source>
        <dbReference type="Pfam" id="PF04679"/>
    </source>
</evidence>
<dbReference type="CDD" id="cd07905">
    <property type="entry name" value="Adenylation_DNA_ligase_LigC"/>
    <property type="match status" value="1"/>
</dbReference>
<dbReference type="SUPFAM" id="SSF50249">
    <property type="entry name" value="Nucleic acid-binding proteins"/>
    <property type="match status" value="1"/>
</dbReference>